<accession>A0A4Y7SG45</accession>
<protein>
    <submittedName>
        <fullName evidence="1">Uncharacterized protein</fullName>
    </submittedName>
</protein>
<gene>
    <name evidence="1" type="ORF">FA13DRAFT_203395</name>
</gene>
<organism evidence="1 2">
    <name type="scientific">Coprinellus micaceus</name>
    <name type="common">Glistening ink-cap mushroom</name>
    <name type="synonym">Coprinus micaceus</name>
    <dbReference type="NCBI Taxonomy" id="71717"/>
    <lineage>
        <taxon>Eukaryota</taxon>
        <taxon>Fungi</taxon>
        <taxon>Dikarya</taxon>
        <taxon>Basidiomycota</taxon>
        <taxon>Agaricomycotina</taxon>
        <taxon>Agaricomycetes</taxon>
        <taxon>Agaricomycetidae</taxon>
        <taxon>Agaricales</taxon>
        <taxon>Agaricineae</taxon>
        <taxon>Psathyrellaceae</taxon>
        <taxon>Coprinellus</taxon>
    </lineage>
</organism>
<dbReference type="AlphaFoldDB" id="A0A4Y7SG45"/>
<evidence type="ECO:0000313" key="2">
    <source>
        <dbReference type="Proteomes" id="UP000298030"/>
    </source>
</evidence>
<dbReference type="Proteomes" id="UP000298030">
    <property type="component" value="Unassembled WGS sequence"/>
</dbReference>
<reference evidence="1 2" key="1">
    <citation type="journal article" date="2019" name="Nat. Ecol. Evol.">
        <title>Megaphylogeny resolves global patterns of mushroom evolution.</title>
        <authorList>
            <person name="Varga T."/>
            <person name="Krizsan K."/>
            <person name="Foldi C."/>
            <person name="Dima B."/>
            <person name="Sanchez-Garcia M."/>
            <person name="Sanchez-Ramirez S."/>
            <person name="Szollosi G.J."/>
            <person name="Szarkandi J.G."/>
            <person name="Papp V."/>
            <person name="Albert L."/>
            <person name="Andreopoulos W."/>
            <person name="Angelini C."/>
            <person name="Antonin V."/>
            <person name="Barry K.W."/>
            <person name="Bougher N.L."/>
            <person name="Buchanan P."/>
            <person name="Buyck B."/>
            <person name="Bense V."/>
            <person name="Catcheside P."/>
            <person name="Chovatia M."/>
            <person name="Cooper J."/>
            <person name="Damon W."/>
            <person name="Desjardin D."/>
            <person name="Finy P."/>
            <person name="Geml J."/>
            <person name="Haridas S."/>
            <person name="Hughes K."/>
            <person name="Justo A."/>
            <person name="Karasinski D."/>
            <person name="Kautmanova I."/>
            <person name="Kiss B."/>
            <person name="Kocsube S."/>
            <person name="Kotiranta H."/>
            <person name="LaButti K.M."/>
            <person name="Lechner B.E."/>
            <person name="Liimatainen K."/>
            <person name="Lipzen A."/>
            <person name="Lukacs Z."/>
            <person name="Mihaltcheva S."/>
            <person name="Morgado L.N."/>
            <person name="Niskanen T."/>
            <person name="Noordeloos M.E."/>
            <person name="Ohm R.A."/>
            <person name="Ortiz-Santana B."/>
            <person name="Ovrebo C."/>
            <person name="Racz N."/>
            <person name="Riley R."/>
            <person name="Savchenko A."/>
            <person name="Shiryaev A."/>
            <person name="Soop K."/>
            <person name="Spirin V."/>
            <person name="Szebenyi C."/>
            <person name="Tomsovsky M."/>
            <person name="Tulloss R.E."/>
            <person name="Uehling J."/>
            <person name="Grigoriev I.V."/>
            <person name="Vagvolgyi C."/>
            <person name="Papp T."/>
            <person name="Martin F.M."/>
            <person name="Miettinen O."/>
            <person name="Hibbett D.S."/>
            <person name="Nagy L.G."/>
        </authorList>
    </citation>
    <scope>NUCLEOTIDE SEQUENCE [LARGE SCALE GENOMIC DNA]</scope>
    <source>
        <strain evidence="1 2">FP101781</strain>
    </source>
</reference>
<evidence type="ECO:0000313" key="1">
    <source>
        <dbReference type="EMBL" id="TEB20649.1"/>
    </source>
</evidence>
<dbReference type="EMBL" id="QPFP01000134">
    <property type="protein sequence ID" value="TEB20649.1"/>
    <property type="molecule type" value="Genomic_DNA"/>
</dbReference>
<proteinExistence type="predicted"/>
<keyword evidence="2" id="KW-1185">Reference proteome</keyword>
<dbReference type="OrthoDB" id="3012505at2759"/>
<comment type="caution">
    <text evidence="1">The sequence shown here is derived from an EMBL/GenBank/DDBJ whole genome shotgun (WGS) entry which is preliminary data.</text>
</comment>
<name>A0A4Y7SG45_COPMI</name>
<sequence length="128" mass="14678">MDSNHPPVVTPPQVVAPAQTLLPEVLGEIFESIVAKGLEKGRLNEAKREKLIQLMLVCKWWREVALLTRRLWGGVGLKGRSHSLIRRPFKRLELWFERAGNTRKSLTVKWRGVPSPKSPWCPRHPESD</sequence>